<reference evidence="2" key="1">
    <citation type="submission" date="2016-10" db="EMBL/GenBank/DDBJ databases">
        <authorList>
            <person name="Varghese N."/>
            <person name="Submissions S."/>
        </authorList>
    </citation>
    <scope>NUCLEOTIDE SEQUENCE [LARGE SCALE GENOMIC DNA]</scope>
    <source>
        <strain evidence="2">DSM 11706</strain>
    </source>
</reference>
<evidence type="ECO:0000313" key="2">
    <source>
        <dbReference type="Proteomes" id="UP000198734"/>
    </source>
</evidence>
<dbReference type="STRING" id="126156.SAMN05421670_1927"/>
<sequence length="76" mass="9145">MYMTVEETANYLSMPIDQVKRYISEKKIRAIFDGEEYYVNSAQFETHLLQIEDLKRQIDEWRNTPIPDDIDVKDED</sequence>
<organism evidence="1 2">
    <name type="scientific">Psychrobacillus psychrotolerans</name>
    <dbReference type="NCBI Taxonomy" id="126156"/>
    <lineage>
        <taxon>Bacteria</taxon>
        <taxon>Bacillati</taxon>
        <taxon>Bacillota</taxon>
        <taxon>Bacilli</taxon>
        <taxon>Bacillales</taxon>
        <taxon>Bacillaceae</taxon>
        <taxon>Psychrobacillus</taxon>
    </lineage>
</organism>
<dbReference type="NCBIfam" id="TIGR01764">
    <property type="entry name" value="excise"/>
    <property type="match status" value="1"/>
</dbReference>
<evidence type="ECO:0000313" key="1">
    <source>
        <dbReference type="EMBL" id="SFQ39564.1"/>
    </source>
</evidence>
<dbReference type="AlphaFoldDB" id="A0A1I5Y5Y7"/>
<dbReference type="InterPro" id="IPR010093">
    <property type="entry name" value="SinI_DNA-bd"/>
</dbReference>
<dbReference type="RefSeq" id="WP_093536546.1">
    <property type="nucleotide sequence ID" value="NZ_CP183885.1"/>
</dbReference>
<dbReference type="GO" id="GO:0003677">
    <property type="term" value="F:DNA binding"/>
    <property type="evidence" value="ECO:0007669"/>
    <property type="project" value="InterPro"/>
</dbReference>
<dbReference type="Proteomes" id="UP000198734">
    <property type="component" value="Unassembled WGS sequence"/>
</dbReference>
<dbReference type="EMBL" id="FOXU01000002">
    <property type="protein sequence ID" value="SFQ39564.1"/>
    <property type="molecule type" value="Genomic_DNA"/>
</dbReference>
<protein>
    <submittedName>
        <fullName evidence="1">DNA binding domain-containing protein, excisionase family</fullName>
    </submittedName>
</protein>
<dbReference type="OrthoDB" id="2166477at2"/>
<name>A0A1I5Y5Y7_9BACI</name>
<proteinExistence type="predicted"/>
<gene>
    <name evidence="1" type="ORF">SAMN05421670_1927</name>
</gene>
<keyword evidence="2" id="KW-1185">Reference proteome</keyword>
<accession>A0A1I5Y5Y7</accession>